<gene>
    <name evidence="1" type="ORF">GCM10011491_14440</name>
</gene>
<dbReference type="Proteomes" id="UP000646478">
    <property type="component" value="Unassembled WGS sequence"/>
</dbReference>
<dbReference type="EMBL" id="BMHH01000004">
    <property type="protein sequence ID" value="GGA87804.1"/>
    <property type="molecule type" value="Genomic_DNA"/>
</dbReference>
<name>A0A916S890_9HYPH</name>
<proteinExistence type="predicted"/>
<reference evidence="1" key="2">
    <citation type="submission" date="2020-09" db="EMBL/GenBank/DDBJ databases">
        <authorList>
            <person name="Sun Q."/>
            <person name="Zhou Y."/>
        </authorList>
    </citation>
    <scope>NUCLEOTIDE SEQUENCE</scope>
    <source>
        <strain evidence="1">CGMCC 1.15082</strain>
    </source>
</reference>
<keyword evidence="2" id="KW-1185">Reference proteome</keyword>
<dbReference type="RefSeq" id="WP_188822896.1">
    <property type="nucleotide sequence ID" value="NZ_BMHH01000004.1"/>
</dbReference>
<evidence type="ECO:0000313" key="2">
    <source>
        <dbReference type="Proteomes" id="UP000646478"/>
    </source>
</evidence>
<dbReference type="AlphaFoldDB" id="A0A916S890"/>
<reference evidence="1" key="1">
    <citation type="journal article" date="2014" name="Int. J. Syst. Evol. Microbiol.">
        <title>Complete genome sequence of Corynebacterium casei LMG S-19264T (=DSM 44701T), isolated from a smear-ripened cheese.</title>
        <authorList>
            <consortium name="US DOE Joint Genome Institute (JGI-PGF)"/>
            <person name="Walter F."/>
            <person name="Albersmeier A."/>
            <person name="Kalinowski J."/>
            <person name="Ruckert C."/>
        </authorList>
    </citation>
    <scope>NUCLEOTIDE SEQUENCE</scope>
    <source>
        <strain evidence="1">CGMCC 1.15082</strain>
    </source>
</reference>
<protein>
    <submittedName>
        <fullName evidence="1">Uncharacterized protein</fullName>
    </submittedName>
</protein>
<organism evidence="1 2">
    <name type="scientific">Brucella endophytica</name>
    <dbReference type="NCBI Taxonomy" id="1963359"/>
    <lineage>
        <taxon>Bacteria</taxon>
        <taxon>Pseudomonadati</taxon>
        <taxon>Pseudomonadota</taxon>
        <taxon>Alphaproteobacteria</taxon>
        <taxon>Hyphomicrobiales</taxon>
        <taxon>Brucellaceae</taxon>
        <taxon>Brucella/Ochrobactrum group</taxon>
        <taxon>Brucella</taxon>
    </lineage>
</organism>
<sequence length="57" mass="6432">MPNVDYYAAAKGIDKYASAEYARVEGADCNFEVVKSGMDSLYFSIDLLKNEVNRHDH</sequence>
<evidence type="ECO:0000313" key="1">
    <source>
        <dbReference type="EMBL" id="GGA87804.1"/>
    </source>
</evidence>
<accession>A0A916S890</accession>
<comment type="caution">
    <text evidence="1">The sequence shown here is derived from an EMBL/GenBank/DDBJ whole genome shotgun (WGS) entry which is preliminary data.</text>
</comment>